<evidence type="ECO:0000313" key="2">
    <source>
        <dbReference type="Proteomes" id="UP000469949"/>
    </source>
</evidence>
<dbReference type="AlphaFoldDB" id="A0A833J5S9"/>
<gene>
    <name evidence="1" type="ORF">F8B43_3979</name>
</gene>
<dbReference type="EMBL" id="WEKV01000014">
    <property type="protein sequence ID" value="KAB7784056.1"/>
    <property type="molecule type" value="Genomic_DNA"/>
</dbReference>
<dbReference type="RefSeq" id="WP_152278081.1">
    <property type="nucleotide sequence ID" value="NZ_WEKV01000014.1"/>
</dbReference>
<reference evidence="1 2" key="1">
    <citation type="submission" date="2019-10" db="EMBL/GenBank/DDBJ databases">
        <title>Draft Genome Sequence of the Caffeine Degrading Methylotroph Methylorubrum populi PINKEL.</title>
        <authorList>
            <person name="Dawson S.C."/>
            <person name="Zhang X."/>
            <person name="Wright M.E."/>
            <person name="Sharma G."/>
            <person name="Langner J.T."/>
            <person name="Ditty J.L."/>
            <person name="Subuyuj G.A."/>
        </authorList>
    </citation>
    <scope>NUCLEOTIDE SEQUENCE [LARGE SCALE GENOMIC DNA]</scope>
    <source>
        <strain evidence="1 2">Pinkel</strain>
    </source>
</reference>
<evidence type="ECO:0000313" key="1">
    <source>
        <dbReference type="EMBL" id="KAB7784056.1"/>
    </source>
</evidence>
<dbReference type="Proteomes" id="UP000469949">
    <property type="component" value="Unassembled WGS sequence"/>
</dbReference>
<sequence length="107" mass="12058">MGDVDLTTDDALDWDEWMGLSEAEQEAAVDREMAAYSRWYDGLTLAGQIAHCRRAALDNCLSSRRLIQASYCPEIIRQSSREQLKAAQVRLLKIRIWRATGSRPGSA</sequence>
<accession>A0A833J5S9</accession>
<protein>
    <submittedName>
        <fullName evidence="1">Uncharacterized protein</fullName>
    </submittedName>
</protein>
<comment type="caution">
    <text evidence="1">The sequence shown here is derived from an EMBL/GenBank/DDBJ whole genome shotgun (WGS) entry which is preliminary data.</text>
</comment>
<organism evidence="1 2">
    <name type="scientific">Methylorubrum populi</name>
    <dbReference type="NCBI Taxonomy" id="223967"/>
    <lineage>
        <taxon>Bacteria</taxon>
        <taxon>Pseudomonadati</taxon>
        <taxon>Pseudomonadota</taxon>
        <taxon>Alphaproteobacteria</taxon>
        <taxon>Hyphomicrobiales</taxon>
        <taxon>Methylobacteriaceae</taxon>
        <taxon>Methylorubrum</taxon>
    </lineage>
</organism>
<name>A0A833J5S9_9HYPH</name>
<proteinExistence type="predicted"/>